<dbReference type="EMBL" id="JAPDPJ010000001">
    <property type="protein sequence ID" value="MCW3785056.1"/>
    <property type="molecule type" value="Genomic_DNA"/>
</dbReference>
<keyword evidence="1" id="KW-0812">Transmembrane</keyword>
<sequence length="94" mass="10647">MKYLKLTCIIIFIFFFLSSCIPGGGSYNPAEPAGFFSGIWHGWIAPFSLILSIFNKSISIYEINNTGWWYDFGFYISIISGFGGIQLARKKRNS</sequence>
<evidence type="ECO:0000313" key="2">
    <source>
        <dbReference type="EMBL" id="MCW3785056.1"/>
    </source>
</evidence>
<organism evidence="2 3">
    <name type="scientific">Plebeiibacterium sediminum</name>
    <dbReference type="NCBI Taxonomy" id="2992112"/>
    <lineage>
        <taxon>Bacteria</taxon>
        <taxon>Pseudomonadati</taxon>
        <taxon>Bacteroidota</taxon>
        <taxon>Bacteroidia</taxon>
        <taxon>Marinilabiliales</taxon>
        <taxon>Marinilabiliaceae</taxon>
        <taxon>Plebeiibacterium</taxon>
    </lineage>
</organism>
<evidence type="ECO:0000256" key="1">
    <source>
        <dbReference type="SAM" id="Phobius"/>
    </source>
</evidence>
<protein>
    <recommendedName>
        <fullName evidence="4">Lipoprotein</fullName>
    </recommendedName>
</protein>
<keyword evidence="1" id="KW-0472">Membrane</keyword>
<feature type="transmembrane region" description="Helical" evidence="1">
    <location>
        <begin position="38"/>
        <end position="55"/>
    </location>
</feature>
<dbReference type="RefSeq" id="WP_301188627.1">
    <property type="nucleotide sequence ID" value="NZ_JAPDPJ010000001.1"/>
</dbReference>
<dbReference type="Proteomes" id="UP001209229">
    <property type="component" value="Unassembled WGS sequence"/>
</dbReference>
<evidence type="ECO:0000313" key="3">
    <source>
        <dbReference type="Proteomes" id="UP001209229"/>
    </source>
</evidence>
<proteinExistence type="predicted"/>
<dbReference type="PROSITE" id="PS51257">
    <property type="entry name" value="PROKAR_LIPOPROTEIN"/>
    <property type="match status" value="1"/>
</dbReference>
<accession>A0AAE3SDJ3</accession>
<name>A0AAE3SDJ3_9BACT</name>
<keyword evidence="3" id="KW-1185">Reference proteome</keyword>
<reference evidence="2" key="1">
    <citation type="submission" date="2022-10" db="EMBL/GenBank/DDBJ databases">
        <authorList>
            <person name="Yu W.X."/>
        </authorList>
    </citation>
    <scope>NUCLEOTIDE SEQUENCE</scope>
    <source>
        <strain evidence="2">AAT</strain>
    </source>
</reference>
<dbReference type="AlphaFoldDB" id="A0AAE3SDJ3"/>
<gene>
    <name evidence="2" type="ORF">OM075_01190</name>
</gene>
<comment type="caution">
    <text evidence="2">The sequence shown here is derived from an EMBL/GenBank/DDBJ whole genome shotgun (WGS) entry which is preliminary data.</text>
</comment>
<evidence type="ECO:0008006" key="4">
    <source>
        <dbReference type="Google" id="ProtNLM"/>
    </source>
</evidence>
<feature type="transmembrane region" description="Helical" evidence="1">
    <location>
        <begin position="67"/>
        <end position="88"/>
    </location>
</feature>
<keyword evidence="1" id="KW-1133">Transmembrane helix</keyword>